<evidence type="ECO:0000256" key="4">
    <source>
        <dbReference type="ARBA" id="ARBA00022679"/>
    </source>
</evidence>
<dbReference type="PRINTS" id="PR00344">
    <property type="entry name" value="BCTRLSENSOR"/>
</dbReference>
<dbReference type="EC" id="2.7.13.3" evidence="2"/>
<feature type="transmembrane region" description="Helical" evidence="9">
    <location>
        <begin position="194"/>
        <end position="212"/>
    </location>
</feature>
<dbReference type="SMART" id="SM00387">
    <property type="entry name" value="HATPase_c"/>
    <property type="match status" value="1"/>
</dbReference>
<dbReference type="InterPro" id="IPR005467">
    <property type="entry name" value="His_kinase_dom"/>
</dbReference>
<protein>
    <recommendedName>
        <fullName evidence="2">histidine kinase</fullName>
        <ecNumber evidence="2">2.7.13.3</ecNumber>
    </recommendedName>
</protein>
<keyword evidence="6 11" id="KW-0418">Kinase</keyword>
<evidence type="ECO:0000256" key="9">
    <source>
        <dbReference type="SAM" id="Phobius"/>
    </source>
</evidence>
<evidence type="ECO:0000256" key="6">
    <source>
        <dbReference type="ARBA" id="ARBA00022777"/>
    </source>
</evidence>
<feature type="domain" description="Histidine kinase" evidence="10">
    <location>
        <begin position="478"/>
        <end position="679"/>
    </location>
</feature>
<evidence type="ECO:0000259" key="10">
    <source>
        <dbReference type="PROSITE" id="PS50109"/>
    </source>
</evidence>
<dbReference type="Pfam" id="PF02518">
    <property type="entry name" value="HATPase_c"/>
    <property type="match status" value="1"/>
</dbReference>
<dbReference type="GO" id="GO:0005524">
    <property type="term" value="F:ATP binding"/>
    <property type="evidence" value="ECO:0007669"/>
    <property type="project" value="UniProtKB-KW"/>
</dbReference>
<dbReference type="PROSITE" id="PS50109">
    <property type="entry name" value="HIS_KIN"/>
    <property type="match status" value="1"/>
</dbReference>
<dbReference type="PANTHER" id="PTHR43065">
    <property type="entry name" value="SENSOR HISTIDINE KINASE"/>
    <property type="match status" value="1"/>
</dbReference>
<gene>
    <name evidence="11" type="ORF">S7S_18490</name>
</gene>
<keyword evidence="8" id="KW-0902">Two-component regulatory system</keyword>
<dbReference type="InterPro" id="IPR036890">
    <property type="entry name" value="HATPase_C_sf"/>
</dbReference>
<dbReference type="PANTHER" id="PTHR43065:SF10">
    <property type="entry name" value="PEROXIDE STRESS-ACTIVATED HISTIDINE KINASE MAK3"/>
    <property type="match status" value="1"/>
</dbReference>
<feature type="transmembrane region" description="Helical" evidence="9">
    <location>
        <begin position="130"/>
        <end position="148"/>
    </location>
</feature>
<name>A0A0B4XTT6_9GAMM</name>
<keyword evidence="9" id="KW-0812">Transmembrane</keyword>
<keyword evidence="9" id="KW-0472">Membrane</keyword>
<feature type="transmembrane region" description="Helical" evidence="9">
    <location>
        <begin position="6"/>
        <end position="22"/>
    </location>
</feature>
<dbReference type="EMBL" id="CP004387">
    <property type="protein sequence ID" value="AJD50110.1"/>
    <property type="molecule type" value="Genomic_DNA"/>
</dbReference>
<dbReference type="InterPro" id="IPR004358">
    <property type="entry name" value="Sig_transdc_His_kin-like_C"/>
</dbReference>
<keyword evidence="3" id="KW-0597">Phosphoprotein</keyword>
<keyword evidence="4" id="KW-0808">Transferase</keyword>
<evidence type="ECO:0000256" key="2">
    <source>
        <dbReference type="ARBA" id="ARBA00012438"/>
    </source>
</evidence>
<dbReference type="SUPFAM" id="SSF55874">
    <property type="entry name" value="ATPase domain of HSP90 chaperone/DNA topoisomerase II/histidine kinase"/>
    <property type="match status" value="1"/>
</dbReference>
<dbReference type="InterPro" id="IPR003594">
    <property type="entry name" value="HATPase_dom"/>
</dbReference>
<feature type="transmembrane region" description="Helical" evidence="9">
    <location>
        <begin position="169"/>
        <end position="188"/>
    </location>
</feature>
<dbReference type="Proteomes" id="UP000006764">
    <property type="component" value="Chromosome"/>
</dbReference>
<keyword evidence="12" id="KW-1185">Reference proteome</keyword>
<proteinExistence type="predicted"/>
<dbReference type="AlphaFoldDB" id="A0A0B4XTT6"/>
<feature type="transmembrane region" description="Helical" evidence="9">
    <location>
        <begin position="65"/>
        <end position="81"/>
    </location>
</feature>
<dbReference type="Gene3D" id="3.30.565.10">
    <property type="entry name" value="Histidine kinase-like ATPase, C-terminal domain"/>
    <property type="match status" value="1"/>
</dbReference>
<feature type="transmembrane region" description="Helical" evidence="9">
    <location>
        <begin position="224"/>
        <end position="243"/>
    </location>
</feature>
<dbReference type="GO" id="GO:0000160">
    <property type="term" value="P:phosphorelay signal transduction system"/>
    <property type="evidence" value="ECO:0007669"/>
    <property type="project" value="UniProtKB-KW"/>
</dbReference>
<sequence length="688" mass="76925">MYSVFPATVALLFLVYGGYVLWRSGFNRVTRSFFLMCLTTFAWQATWAVLFQVHDPDTAEILVRLGYLPILFLPTTLYHFLSEITDQRRELPRVYASYGFAALLMVTLPGDLFVRGHYDFFFGYYPKAGYLHPLHVLQTCVVVLRGLYLTWRTQQTAAPRQRTRLRYCVASLLIYLFAAVDYLCNYGLGFYPPGVFFIAISLGLLAIATVKYQLMDISVALSRGLARSAALLLFALLYLAAFFGLRALTPQLPPLLALVLGLGFLVLVCEAYVPLSDFLQGVPDRLLQRGRHSYTYAQVVQAVTRSLGSHIRLDDLVRDFAGVLATEARIAPLTLFVRADFGLGANEAPGSAFYIWRMDAGEPDHREALPAEHSLVRQLQRGNGVVHFREADTEVQALYQQYQAMSAVRIRRAGEVIAIVLLGKQDNAAHYSHDDLDLIEFLPGQLDLAFDRVDAYSQVCHGLAKAQKSASLMAMMNQYQHELKAPISIIHMYAQSDVDRDTLREETLAQCQRVLGLLEKMLRVLQDRRDRQERPVSINAMLVSALRLFPVRDATVALALDEQLPPMIGDADDLLILFVNLIKNAVEAGDRDRPNVLEVASSYQGGDRQILVSVSDSGIGMDQERLRRLWTPLETGKAGGTGLGMKVIQRIVEEHDGEIHVTSTPGVGTRVEIRLPVDDTEPHSTEAV</sequence>
<reference evidence="11 12" key="1">
    <citation type="journal article" date="2012" name="J. Bacteriol.">
        <title>Genome sequence of an alkane-degrading bacterium, Alcanivorax pacificus type strain W11-5, isolated from deep sea sediment.</title>
        <authorList>
            <person name="Lai Q."/>
            <person name="Shao Z."/>
        </authorList>
    </citation>
    <scope>NUCLEOTIDE SEQUENCE [LARGE SCALE GENOMIC DNA]</scope>
    <source>
        <strain evidence="11 12">W11-5</strain>
    </source>
</reference>
<keyword evidence="9" id="KW-1133">Transmembrane helix</keyword>
<evidence type="ECO:0000313" key="11">
    <source>
        <dbReference type="EMBL" id="AJD50110.1"/>
    </source>
</evidence>
<evidence type="ECO:0000313" key="12">
    <source>
        <dbReference type="Proteomes" id="UP000006764"/>
    </source>
</evidence>
<organism evidence="11 12">
    <name type="scientific">Isoalcanivorax pacificus W11-5</name>
    <dbReference type="NCBI Taxonomy" id="391936"/>
    <lineage>
        <taxon>Bacteria</taxon>
        <taxon>Pseudomonadati</taxon>
        <taxon>Pseudomonadota</taxon>
        <taxon>Gammaproteobacteria</taxon>
        <taxon>Oceanospirillales</taxon>
        <taxon>Alcanivoracaceae</taxon>
        <taxon>Isoalcanivorax</taxon>
    </lineage>
</organism>
<dbReference type="KEGG" id="apac:S7S_18490"/>
<evidence type="ECO:0000256" key="7">
    <source>
        <dbReference type="ARBA" id="ARBA00022840"/>
    </source>
</evidence>
<dbReference type="STRING" id="391936.S7S_18490"/>
<evidence type="ECO:0000256" key="1">
    <source>
        <dbReference type="ARBA" id="ARBA00000085"/>
    </source>
</evidence>
<dbReference type="InterPro" id="IPR031621">
    <property type="entry name" value="HisKA_7TM"/>
</dbReference>
<evidence type="ECO:0000256" key="3">
    <source>
        <dbReference type="ARBA" id="ARBA00022553"/>
    </source>
</evidence>
<evidence type="ECO:0000256" key="8">
    <source>
        <dbReference type="ARBA" id="ARBA00023012"/>
    </source>
</evidence>
<dbReference type="HOGENOM" id="CLU_399915_0_0_6"/>
<feature type="transmembrane region" description="Helical" evidence="9">
    <location>
        <begin position="34"/>
        <end position="53"/>
    </location>
</feature>
<feature type="transmembrane region" description="Helical" evidence="9">
    <location>
        <begin position="93"/>
        <end position="110"/>
    </location>
</feature>
<dbReference type="Pfam" id="PF16927">
    <property type="entry name" value="HisKA_7TM"/>
    <property type="match status" value="1"/>
</dbReference>
<dbReference type="GO" id="GO:0004673">
    <property type="term" value="F:protein histidine kinase activity"/>
    <property type="evidence" value="ECO:0007669"/>
    <property type="project" value="UniProtKB-EC"/>
</dbReference>
<comment type="catalytic activity">
    <reaction evidence="1">
        <text>ATP + protein L-histidine = ADP + protein N-phospho-L-histidine.</text>
        <dbReference type="EC" id="2.7.13.3"/>
    </reaction>
</comment>
<accession>A0A0B4XTT6</accession>
<keyword evidence="7" id="KW-0067">ATP-binding</keyword>
<dbReference type="RefSeq" id="WP_008734421.1">
    <property type="nucleotide sequence ID" value="NZ_CP004387.1"/>
</dbReference>
<evidence type="ECO:0000256" key="5">
    <source>
        <dbReference type="ARBA" id="ARBA00022741"/>
    </source>
</evidence>
<keyword evidence="5" id="KW-0547">Nucleotide-binding</keyword>